<reference evidence="2 3" key="1">
    <citation type="submission" date="2018-09" db="EMBL/GenBank/DDBJ databases">
        <title>YIM 75507 draft genome.</title>
        <authorList>
            <person name="Tang S."/>
            <person name="Feng Y."/>
        </authorList>
    </citation>
    <scope>NUCLEOTIDE SEQUENCE [LARGE SCALE GENOMIC DNA]</scope>
    <source>
        <strain evidence="2 3">YIM 75507</strain>
    </source>
</reference>
<evidence type="ECO:0000313" key="2">
    <source>
        <dbReference type="EMBL" id="RJL34362.1"/>
    </source>
</evidence>
<feature type="domain" description="DUF1918" evidence="1">
    <location>
        <begin position="1"/>
        <end position="57"/>
    </location>
</feature>
<dbReference type="Proteomes" id="UP000265768">
    <property type="component" value="Unassembled WGS sequence"/>
</dbReference>
<dbReference type="InterPro" id="IPR015035">
    <property type="entry name" value="DUF1918"/>
</dbReference>
<dbReference type="OrthoDB" id="4828144at2"/>
<dbReference type="Gene3D" id="2.30.30.440">
    <property type="entry name" value="Domain of unknown function DUF1918"/>
    <property type="match status" value="1"/>
</dbReference>
<gene>
    <name evidence="2" type="ORF">D5H75_07935</name>
</gene>
<dbReference type="SUPFAM" id="SSF50118">
    <property type="entry name" value="Cell growth inhibitor/plasmid maintenance toxic component"/>
    <property type="match status" value="1"/>
</dbReference>
<accession>A0A3A4BHS7</accession>
<dbReference type="EMBL" id="QZEY01000002">
    <property type="protein sequence ID" value="RJL34362.1"/>
    <property type="molecule type" value="Genomic_DNA"/>
</dbReference>
<evidence type="ECO:0000259" key="1">
    <source>
        <dbReference type="Pfam" id="PF08940"/>
    </source>
</evidence>
<evidence type="ECO:0000313" key="3">
    <source>
        <dbReference type="Proteomes" id="UP000265768"/>
    </source>
</evidence>
<dbReference type="Pfam" id="PF08940">
    <property type="entry name" value="DUF1918"/>
    <property type="match status" value="1"/>
</dbReference>
<dbReference type="AlphaFoldDB" id="A0A3A4BHS7"/>
<dbReference type="RefSeq" id="WP_119925663.1">
    <property type="nucleotide sequence ID" value="NZ_QZEY01000002.1"/>
</dbReference>
<organism evidence="2 3">
    <name type="scientific">Bailinhaonella thermotolerans</name>
    <dbReference type="NCBI Taxonomy" id="1070861"/>
    <lineage>
        <taxon>Bacteria</taxon>
        <taxon>Bacillati</taxon>
        <taxon>Actinomycetota</taxon>
        <taxon>Actinomycetes</taxon>
        <taxon>Streptosporangiales</taxon>
        <taxon>Streptosporangiaceae</taxon>
        <taxon>Bailinhaonella</taxon>
    </lineage>
</organism>
<keyword evidence="3" id="KW-1185">Reference proteome</keyword>
<sequence length="65" mass="7027">MRAAVGDRLLVHGATVGERDRHGEIIEVRGPAGAPPYVVRFEDGHTGLVFPGPDAVVVPSQRERR</sequence>
<protein>
    <submittedName>
        <fullName evidence="2">DUF1918 domain-containing protein</fullName>
    </submittedName>
</protein>
<comment type="caution">
    <text evidence="2">The sequence shown here is derived from an EMBL/GenBank/DDBJ whole genome shotgun (WGS) entry which is preliminary data.</text>
</comment>
<proteinExistence type="predicted"/>
<name>A0A3A4BHS7_9ACTN</name>